<dbReference type="AlphaFoldDB" id="A0A1J4KMW8"/>
<dbReference type="PANTHER" id="PTHR24159:SF5">
    <property type="entry name" value="ANK_REP_REGION DOMAIN-CONTAINING PROTEIN"/>
    <property type="match status" value="1"/>
</dbReference>
<dbReference type="VEuPathDB" id="TrichDB:TRFO_19450"/>
<dbReference type="InterPro" id="IPR020683">
    <property type="entry name" value="DUF3447"/>
</dbReference>
<dbReference type="EMBL" id="MLAK01000595">
    <property type="protein sequence ID" value="OHT11046.1"/>
    <property type="molecule type" value="Genomic_DNA"/>
</dbReference>
<dbReference type="Proteomes" id="UP000179807">
    <property type="component" value="Unassembled WGS sequence"/>
</dbReference>
<accession>A0A1J4KMW8</accession>
<dbReference type="Gene3D" id="1.25.40.20">
    <property type="entry name" value="Ankyrin repeat-containing domain"/>
    <property type="match status" value="1"/>
</dbReference>
<organism evidence="2 3">
    <name type="scientific">Tritrichomonas foetus</name>
    <dbReference type="NCBI Taxonomy" id="1144522"/>
    <lineage>
        <taxon>Eukaryota</taxon>
        <taxon>Metamonada</taxon>
        <taxon>Parabasalia</taxon>
        <taxon>Tritrichomonadida</taxon>
        <taxon>Tritrichomonadidae</taxon>
        <taxon>Tritrichomonas</taxon>
    </lineage>
</organism>
<dbReference type="GeneID" id="94835504"/>
<evidence type="ECO:0000313" key="3">
    <source>
        <dbReference type="Proteomes" id="UP000179807"/>
    </source>
</evidence>
<comment type="caution">
    <text evidence="2">The sequence shown here is derived from an EMBL/GenBank/DDBJ whole genome shotgun (WGS) entry which is preliminary data.</text>
</comment>
<evidence type="ECO:0000313" key="2">
    <source>
        <dbReference type="EMBL" id="OHT11046.1"/>
    </source>
</evidence>
<evidence type="ECO:0000259" key="1">
    <source>
        <dbReference type="Pfam" id="PF11929"/>
    </source>
</evidence>
<protein>
    <recommendedName>
        <fullName evidence="1">DUF3447 domain-containing protein</fullName>
    </recommendedName>
</protein>
<reference evidence="2" key="1">
    <citation type="submission" date="2016-10" db="EMBL/GenBank/DDBJ databases">
        <authorList>
            <person name="Benchimol M."/>
            <person name="Almeida L.G."/>
            <person name="Vasconcelos A.T."/>
            <person name="Perreira-Neves A."/>
            <person name="Rosa I.A."/>
            <person name="Tasca T."/>
            <person name="Bogo M.R."/>
            <person name="de Souza W."/>
        </authorList>
    </citation>
    <scope>NUCLEOTIDE SEQUENCE [LARGE SCALE GENOMIC DNA]</scope>
    <source>
        <strain evidence="2">K</strain>
    </source>
</reference>
<feature type="domain" description="DUF3447" evidence="1">
    <location>
        <begin position="229"/>
        <end position="297"/>
    </location>
</feature>
<dbReference type="RefSeq" id="XP_068364182.1">
    <property type="nucleotide sequence ID" value="XM_068500800.1"/>
</dbReference>
<dbReference type="PANTHER" id="PTHR24159">
    <property type="match status" value="1"/>
</dbReference>
<keyword evidence="3" id="KW-1185">Reference proteome</keyword>
<dbReference type="SUPFAM" id="SSF48403">
    <property type="entry name" value="Ankyrin repeat"/>
    <property type="match status" value="1"/>
</dbReference>
<dbReference type="Pfam" id="PF11929">
    <property type="entry name" value="DUF3447"/>
    <property type="match status" value="1"/>
</dbReference>
<dbReference type="InterPro" id="IPR036770">
    <property type="entry name" value="Ankyrin_rpt-contain_sf"/>
</dbReference>
<gene>
    <name evidence="2" type="ORF">TRFO_19450</name>
</gene>
<name>A0A1J4KMW8_9EUKA</name>
<proteinExistence type="predicted"/>
<sequence>MEITDALKMYLSRFQLIIDLQKNLLDLDEDNYDEMITIIEKMPLFDDYHTFCHFLESIDSAIYARPKKFKIYLKLIIRYEQKIKKEFDPFALHRIIGSHIVNYHLYKHGFYTDEIFREISQKHDSEIQILLEMIESSSDPEKTSKLLLEGRNPEDYLVAIQNDDVDSLISIISQRNLNVNDTIEYFEYEISYFFKKQATLIEYSAFYGSVNCFKYLLNQCDLNYSPLLAEFAIAGGNHEIIHLVENHSKFNTNILEISIQFHHYLITDYLLNTHNINNDLISSLAVSIRFYNLDYFVHNITKATDINKQIIRFWQHENLLSVAVDSGQLDIVEFLLSIKNIDVFQPGFPVFFSFQKTPLEIAKEANENEIVKLLEEKIRSQE</sequence>